<feature type="compositionally biased region" description="Basic and acidic residues" evidence="1">
    <location>
        <begin position="138"/>
        <end position="167"/>
    </location>
</feature>
<evidence type="ECO:0000313" key="2">
    <source>
        <dbReference type="EMBL" id="EIW51488.1"/>
    </source>
</evidence>
<name>R7S6D5_TRAVS</name>
<feature type="compositionally biased region" description="Basic residues" evidence="1">
    <location>
        <begin position="91"/>
        <end position="100"/>
    </location>
</feature>
<protein>
    <submittedName>
        <fullName evidence="2">Uncharacterized protein</fullName>
    </submittedName>
</protein>
<sequence>MQDRLNGKTTYPTIVSEIGFKIVGWPADVSFTDLSAIGGGVRTLDDLLARWDLPDGHPRKLRFQPASREDRENAERNPDSVHPTPHYLPMLRRRAAAAKKRSADTEVTSVVYHPEDMGYVGHETTSTAPPKPQAPGERQQREDVTKRRARKSDTETNVRPRREKPAV</sequence>
<dbReference type="RefSeq" id="XP_008045638.1">
    <property type="nucleotide sequence ID" value="XM_008047447.1"/>
</dbReference>
<gene>
    <name evidence="2" type="ORF">TRAVEDRAFT_54526</name>
</gene>
<reference evidence="3" key="1">
    <citation type="journal article" date="2012" name="Science">
        <title>The Paleozoic origin of enzymatic lignin decomposition reconstructed from 31 fungal genomes.</title>
        <authorList>
            <person name="Floudas D."/>
            <person name="Binder M."/>
            <person name="Riley R."/>
            <person name="Barry K."/>
            <person name="Blanchette R.A."/>
            <person name="Henrissat B."/>
            <person name="Martinez A.T."/>
            <person name="Otillar R."/>
            <person name="Spatafora J.W."/>
            <person name="Yadav J.S."/>
            <person name="Aerts A."/>
            <person name="Benoit I."/>
            <person name="Boyd A."/>
            <person name="Carlson A."/>
            <person name="Copeland A."/>
            <person name="Coutinho P.M."/>
            <person name="de Vries R.P."/>
            <person name="Ferreira P."/>
            <person name="Findley K."/>
            <person name="Foster B."/>
            <person name="Gaskell J."/>
            <person name="Glotzer D."/>
            <person name="Gorecki P."/>
            <person name="Heitman J."/>
            <person name="Hesse C."/>
            <person name="Hori C."/>
            <person name="Igarashi K."/>
            <person name="Jurgens J.A."/>
            <person name="Kallen N."/>
            <person name="Kersten P."/>
            <person name="Kohler A."/>
            <person name="Kuees U."/>
            <person name="Kumar T.K.A."/>
            <person name="Kuo A."/>
            <person name="LaButti K."/>
            <person name="Larrondo L.F."/>
            <person name="Lindquist E."/>
            <person name="Ling A."/>
            <person name="Lombard V."/>
            <person name="Lucas S."/>
            <person name="Lundell T."/>
            <person name="Martin R."/>
            <person name="McLaughlin D.J."/>
            <person name="Morgenstern I."/>
            <person name="Morin E."/>
            <person name="Murat C."/>
            <person name="Nagy L.G."/>
            <person name="Nolan M."/>
            <person name="Ohm R.A."/>
            <person name="Patyshakuliyeva A."/>
            <person name="Rokas A."/>
            <person name="Ruiz-Duenas F.J."/>
            <person name="Sabat G."/>
            <person name="Salamov A."/>
            <person name="Samejima M."/>
            <person name="Schmutz J."/>
            <person name="Slot J.C."/>
            <person name="St John F."/>
            <person name="Stenlid J."/>
            <person name="Sun H."/>
            <person name="Sun S."/>
            <person name="Syed K."/>
            <person name="Tsang A."/>
            <person name="Wiebenga A."/>
            <person name="Young D."/>
            <person name="Pisabarro A."/>
            <person name="Eastwood D.C."/>
            <person name="Martin F."/>
            <person name="Cullen D."/>
            <person name="Grigoriev I.V."/>
            <person name="Hibbett D.S."/>
        </authorList>
    </citation>
    <scope>NUCLEOTIDE SEQUENCE [LARGE SCALE GENOMIC DNA]</scope>
    <source>
        <strain evidence="3">FP-101664</strain>
    </source>
</reference>
<dbReference type="AlphaFoldDB" id="R7S6D5"/>
<evidence type="ECO:0000256" key="1">
    <source>
        <dbReference type="SAM" id="MobiDB-lite"/>
    </source>
</evidence>
<dbReference type="GeneID" id="19417417"/>
<evidence type="ECO:0000313" key="3">
    <source>
        <dbReference type="Proteomes" id="UP000054317"/>
    </source>
</evidence>
<accession>R7S6D5</accession>
<dbReference type="Proteomes" id="UP000054317">
    <property type="component" value="Unassembled WGS sequence"/>
</dbReference>
<feature type="compositionally biased region" description="Basic and acidic residues" evidence="1">
    <location>
        <begin position="67"/>
        <end position="79"/>
    </location>
</feature>
<feature type="region of interest" description="Disordered" evidence="1">
    <location>
        <begin position="55"/>
        <end position="167"/>
    </location>
</feature>
<dbReference type="EMBL" id="JH711801">
    <property type="protein sequence ID" value="EIW51488.1"/>
    <property type="molecule type" value="Genomic_DNA"/>
</dbReference>
<dbReference type="KEGG" id="tvs:TRAVEDRAFT_54526"/>
<organism evidence="2 3">
    <name type="scientific">Trametes versicolor (strain FP-101664)</name>
    <name type="common">White-rot fungus</name>
    <name type="synonym">Coriolus versicolor</name>
    <dbReference type="NCBI Taxonomy" id="717944"/>
    <lineage>
        <taxon>Eukaryota</taxon>
        <taxon>Fungi</taxon>
        <taxon>Dikarya</taxon>
        <taxon>Basidiomycota</taxon>
        <taxon>Agaricomycotina</taxon>
        <taxon>Agaricomycetes</taxon>
        <taxon>Polyporales</taxon>
        <taxon>Polyporaceae</taxon>
        <taxon>Trametes</taxon>
    </lineage>
</organism>
<proteinExistence type="predicted"/>
<keyword evidence="3" id="KW-1185">Reference proteome</keyword>